<dbReference type="EC" id="3.1.6.1" evidence="5"/>
<accession>A0A5C6CB88</accession>
<dbReference type="PANTHER" id="PTHR42693">
    <property type="entry name" value="ARYLSULFATASE FAMILY MEMBER"/>
    <property type="match status" value="1"/>
</dbReference>
<comment type="caution">
    <text evidence="5">The sequence shown here is derived from an EMBL/GenBank/DDBJ whole genome shotgun (WGS) entry which is preliminary data.</text>
</comment>
<dbReference type="Gene3D" id="3.30.1120.10">
    <property type="match status" value="1"/>
</dbReference>
<dbReference type="SUPFAM" id="SSF53649">
    <property type="entry name" value="Alkaline phosphatase-like"/>
    <property type="match status" value="1"/>
</dbReference>
<evidence type="ECO:0000256" key="3">
    <source>
        <dbReference type="SAM" id="SignalP"/>
    </source>
</evidence>
<dbReference type="Pfam" id="PF00884">
    <property type="entry name" value="Sulfatase"/>
    <property type="match status" value="1"/>
</dbReference>
<comment type="similarity">
    <text evidence="1">Belongs to the sulfatase family.</text>
</comment>
<feature type="signal peptide" evidence="3">
    <location>
        <begin position="1"/>
        <end position="25"/>
    </location>
</feature>
<feature type="domain" description="Sulfatase N-terminal" evidence="4">
    <location>
        <begin position="33"/>
        <end position="393"/>
    </location>
</feature>
<reference evidence="5 6" key="1">
    <citation type="submission" date="2019-02" db="EMBL/GenBank/DDBJ databases">
        <title>Deep-cultivation of Planctomycetes and their phenomic and genomic characterization uncovers novel biology.</title>
        <authorList>
            <person name="Wiegand S."/>
            <person name="Jogler M."/>
            <person name="Boedeker C."/>
            <person name="Pinto D."/>
            <person name="Vollmers J."/>
            <person name="Rivas-Marin E."/>
            <person name="Kohn T."/>
            <person name="Peeters S.H."/>
            <person name="Heuer A."/>
            <person name="Rast P."/>
            <person name="Oberbeckmann S."/>
            <person name="Bunk B."/>
            <person name="Jeske O."/>
            <person name="Meyerdierks A."/>
            <person name="Storesund J.E."/>
            <person name="Kallscheuer N."/>
            <person name="Luecker S."/>
            <person name="Lage O.M."/>
            <person name="Pohl T."/>
            <person name="Merkel B.J."/>
            <person name="Hornburger P."/>
            <person name="Mueller R.-W."/>
            <person name="Bruemmer F."/>
            <person name="Labrenz M."/>
            <person name="Spormann A.M."/>
            <person name="Op Den Camp H."/>
            <person name="Overmann J."/>
            <person name="Amann R."/>
            <person name="Jetten M.S.M."/>
            <person name="Mascher T."/>
            <person name="Medema M.H."/>
            <person name="Devos D.P."/>
            <person name="Kaster A.-K."/>
            <person name="Ovreas L."/>
            <person name="Rohde M."/>
            <person name="Galperin M.Y."/>
            <person name="Jogler C."/>
        </authorList>
    </citation>
    <scope>NUCLEOTIDE SEQUENCE [LARGE SCALE GENOMIC DNA]</scope>
    <source>
        <strain evidence="5 6">Pla144</strain>
    </source>
</reference>
<organism evidence="5 6">
    <name type="scientific">Bythopirellula polymerisocia</name>
    <dbReference type="NCBI Taxonomy" id="2528003"/>
    <lineage>
        <taxon>Bacteria</taxon>
        <taxon>Pseudomonadati</taxon>
        <taxon>Planctomycetota</taxon>
        <taxon>Planctomycetia</taxon>
        <taxon>Pirellulales</taxon>
        <taxon>Lacipirellulaceae</taxon>
        <taxon>Bythopirellula</taxon>
    </lineage>
</organism>
<dbReference type="InterPro" id="IPR000917">
    <property type="entry name" value="Sulfatase_N"/>
</dbReference>
<dbReference type="InterPro" id="IPR017850">
    <property type="entry name" value="Alkaline_phosphatase_core_sf"/>
</dbReference>
<feature type="chain" id="PRO_5022928005" evidence="3">
    <location>
        <begin position="26"/>
        <end position="505"/>
    </location>
</feature>
<evidence type="ECO:0000256" key="2">
    <source>
        <dbReference type="ARBA" id="ARBA00022801"/>
    </source>
</evidence>
<dbReference type="InterPro" id="IPR050738">
    <property type="entry name" value="Sulfatase"/>
</dbReference>
<evidence type="ECO:0000313" key="5">
    <source>
        <dbReference type="EMBL" id="TWU21352.1"/>
    </source>
</evidence>
<name>A0A5C6CB88_9BACT</name>
<dbReference type="RefSeq" id="WP_146452816.1">
    <property type="nucleotide sequence ID" value="NZ_SJPS01000010.1"/>
</dbReference>
<protein>
    <submittedName>
        <fullName evidence="5">Arylsulfatase</fullName>
        <ecNumber evidence="5">3.1.6.1</ecNumber>
    </submittedName>
</protein>
<keyword evidence="2 5" id="KW-0378">Hydrolase</keyword>
<evidence type="ECO:0000259" key="4">
    <source>
        <dbReference type="Pfam" id="PF00884"/>
    </source>
</evidence>
<sequence length="505" mass="55397" precursor="true">MKLQVVSLAFIVLLFSAAVPKTLNAAPKAITPKNVVIIVADDVGTGDVKCYGSETIDTPNIDRLADEGLLMRAAYTTCSVCNPTRYSIMTGRLPFRSPFRDPNFAKSFDKGKFPLSIPLDLPTLPRFMRERGFHTAAIGKWHLGYGETEADYEGVMTPGPVDIGFDVHFGVPGNHNDRFERFVIGDSIYRPLSVEPGPARVDDPTRPAESVERIDDLVDTTLTARACEFIDNSAERPFFLYLAYCATHTHITPRADFRGRSRIGQLGDYMMELDHHVGEIIDQLEQQGVTEETLIIFTSDNGGQENDVKEAGSSLTLADETGEVALKARTAKRIARTKYGHKTNGPLRGYKGGIHEGGFRVPCIARWPAGIKAGIETEAAFSLVDLFATIANLVADNPEKCGEDSIDQSAVLLGENENGQRRTTILNAPNGRLAVISGSWKLLTRKPVKWKADTPKLDSLPIELYDLANDPYEKNNLASSRPELIEQLKAELKVALVVGADAQSH</sequence>
<evidence type="ECO:0000313" key="6">
    <source>
        <dbReference type="Proteomes" id="UP000318437"/>
    </source>
</evidence>
<dbReference type="AlphaFoldDB" id="A0A5C6CB88"/>
<keyword evidence="6" id="KW-1185">Reference proteome</keyword>
<dbReference type="CDD" id="cd16143">
    <property type="entry name" value="ARS_like"/>
    <property type="match status" value="1"/>
</dbReference>
<dbReference type="Gene3D" id="3.40.720.10">
    <property type="entry name" value="Alkaline Phosphatase, subunit A"/>
    <property type="match status" value="1"/>
</dbReference>
<dbReference type="Proteomes" id="UP000318437">
    <property type="component" value="Unassembled WGS sequence"/>
</dbReference>
<dbReference type="EMBL" id="SJPS01000010">
    <property type="protein sequence ID" value="TWU21352.1"/>
    <property type="molecule type" value="Genomic_DNA"/>
</dbReference>
<proteinExistence type="inferred from homology"/>
<keyword evidence="3" id="KW-0732">Signal</keyword>
<evidence type="ECO:0000256" key="1">
    <source>
        <dbReference type="ARBA" id="ARBA00008779"/>
    </source>
</evidence>
<dbReference type="GO" id="GO:0004065">
    <property type="term" value="F:arylsulfatase activity"/>
    <property type="evidence" value="ECO:0007669"/>
    <property type="project" value="UniProtKB-EC"/>
</dbReference>
<dbReference type="PANTHER" id="PTHR42693:SF53">
    <property type="entry name" value="ENDO-4-O-SULFATASE"/>
    <property type="match status" value="1"/>
</dbReference>
<dbReference type="OrthoDB" id="9783154at2"/>
<gene>
    <name evidence="5" type="primary">atsA_35</name>
    <name evidence="5" type="ORF">Pla144_45720</name>
</gene>